<proteinExistence type="predicted"/>
<gene>
    <name evidence="2" type="ORF">MFORT_19941</name>
</gene>
<accession>K0UV40</accession>
<feature type="region of interest" description="Disordered" evidence="1">
    <location>
        <begin position="29"/>
        <end position="58"/>
    </location>
</feature>
<organism evidence="2 3">
    <name type="scientific">Mycolicibacterium fortuitum subsp. fortuitum DSM 46621 = ATCC 6841 = JCM 6387</name>
    <dbReference type="NCBI Taxonomy" id="1214102"/>
    <lineage>
        <taxon>Bacteria</taxon>
        <taxon>Bacillati</taxon>
        <taxon>Actinomycetota</taxon>
        <taxon>Actinomycetes</taxon>
        <taxon>Mycobacteriales</taxon>
        <taxon>Mycobacteriaceae</taxon>
        <taxon>Mycolicibacterium</taxon>
    </lineage>
</organism>
<dbReference type="AlphaFoldDB" id="K0UV40"/>
<evidence type="ECO:0000313" key="3">
    <source>
        <dbReference type="Proteomes" id="UP000006043"/>
    </source>
</evidence>
<dbReference type="Proteomes" id="UP000006043">
    <property type="component" value="Unassembled WGS sequence"/>
</dbReference>
<sequence length="58" mass="6275">MTVLGATIYLGFFALAAFWLFLTAETDQDQLPERSNSESTASDSEVSSPWALSQSASK</sequence>
<feature type="compositionally biased region" description="Low complexity" evidence="1">
    <location>
        <begin position="37"/>
        <end position="48"/>
    </location>
</feature>
<evidence type="ECO:0000256" key="1">
    <source>
        <dbReference type="SAM" id="MobiDB-lite"/>
    </source>
</evidence>
<dbReference type="HOGENOM" id="CLU_195258_0_0_11"/>
<comment type="caution">
    <text evidence="2">The sequence shown here is derived from an EMBL/GenBank/DDBJ whole genome shotgun (WGS) entry which is preliminary data.</text>
</comment>
<dbReference type="EMBL" id="ALQB01000089">
    <property type="protein sequence ID" value="EJZ10671.1"/>
    <property type="molecule type" value="Genomic_DNA"/>
</dbReference>
<reference evidence="2 3" key="1">
    <citation type="journal article" date="2012" name="J. Bacteriol.">
        <title>Complete Genome Sequence of Mycobacterium fortuitum subsp. fortuitum Type Strain DSM46621.</title>
        <authorList>
            <person name="Ho Y.S."/>
            <person name="Adroub S.A."/>
            <person name="Aleisa F."/>
            <person name="Mahmood H."/>
            <person name="Othoum G."/>
            <person name="Rashid F."/>
            <person name="Zaher M."/>
            <person name="Ali S."/>
            <person name="Bitter W."/>
            <person name="Pain A."/>
            <person name="Abdallah A.M."/>
        </authorList>
    </citation>
    <scope>NUCLEOTIDE SEQUENCE [LARGE SCALE GENOMIC DNA]</scope>
    <source>
        <strain evidence="3">DSM46621</strain>
    </source>
</reference>
<name>K0UV40_MYCFO</name>
<protein>
    <submittedName>
        <fullName evidence="2">Uncharacterized protein</fullName>
    </submittedName>
</protein>
<evidence type="ECO:0000313" key="2">
    <source>
        <dbReference type="EMBL" id="EJZ10671.1"/>
    </source>
</evidence>